<name>A0AAV4T4L0_CAEEX</name>
<evidence type="ECO:0000313" key="2">
    <source>
        <dbReference type="Proteomes" id="UP001054945"/>
    </source>
</evidence>
<protein>
    <submittedName>
        <fullName evidence="1">Uncharacterized protein</fullName>
    </submittedName>
</protein>
<dbReference type="Proteomes" id="UP001054945">
    <property type="component" value="Unassembled WGS sequence"/>
</dbReference>
<accession>A0AAV4T4L0</accession>
<keyword evidence="2" id="KW-1185">Reference proteome</keyword>
<sequence>MVDRCTWGFQVRVLGSRPDAELKELRFGWCYEKRLSCQERQQPFKTSSAFEYPGRRRGNDEIAFQAAPIKEIFK</sequence>
<dbReference type="EMBL" id="BPLR01010592">
    <property type="protein sequence ID" value="GIY40276.1"/>
    <property type="molecule type" value="Genomic_DNA"/>
</dbReference>
<dbReference type="AlphaFoldDB" id="A0AAV4T4L0"/>
<evidence type="ECO:0000313" key="1">
    <source>
        <dbReference type="EMBL" id="GIY40276.1"/>
    </source>
</evidence>
<gene>
    <name evidence="1" type="ORF">CEXT_231521</name>
</gene>
<reference evidence="1 2" key="1">
    <citation type="submission" date="2021-06" db="EMBL/GenBank/DDBJ databases">
        <title>Caerostris extrusa draft genome.</title>
        <authorList>
            <person name="Kono N."/>
            <person name="Arakawa K."/>
        </authorList>
    </citation>
    <scope>NUCLEOTIDE SEQUENCE [LARGE SCALE GENOMIC DNA]</scope>
</reference>
<comment type="caution">
    <text evidence="1">The sequence shown here is derived from an EMBL/GenBank/DDBJ whole genome shotgun (WGS) entry which is preliminary data.</text>
</comment>
<proteinExistence type="predicted"/>
<organism evidence="1 2">
    <name type="scientific">Caerostris extrusa</name>
    <name type="common">Bark spider</name>
    <name type="synonym">Caerostris bankana</name>
    <dbReference type="NCBI Taxonomy" id="172846"/>
    <lineage>
        <taxon>Eukaryota</taxon>
        <taxon>Metazoa</taxon>
        <taxon>Ecdysozoa</taxon>
        <taxon>Arthropoda</taxon>
        <taxon>Chelicerata</taxon>
        <taxon>Arachnida</taxon>
        <taxon>Araneae</taxon>
        <taxon>Araneomorphae</taxon>
        <taxon>Entelegynae</taxon>
        <taxon>Araneoidea</taxon>
        <taxon>Araneidae</taxon>
        <taxon>Caerostris</taxon>
    </lineage>
</organism>